<dbReference type="InterPro" id="IPR036388">
    <property type="entry name" value="WH-like_DNA-bd_sf"/>
</dbReference>
<evidence type="ECO:0000256" key="1">
    <source>
        <dbReference type="ARBA" id="ARBA00023015"/>
    </source>
</evidence>
<comment type="caution">
    <text evidence="6">The sequence shown here is derived from an EMBL/GenBank/DDBJ whole genome shotgun (WGS) entry which is preliminary data.</text>
</comment>
<dbReference type="SUPFAM" id="SSF55781">
    <property type="entry name" value="GAF domain-like"/>
    <property type="match status" value="1"/>
</dbReference>
<dbReference type="Proteomes" id="UP001157069">
    <property type="component" value="Unassembled WGS sequence"/>
</dbReference>
<dbReference type="PROSITE" id="PS51078">
    <property type="entry name" value="ICLR_ED"/>
    <property type="match status" value="1"/>
</dbReference>
<name>A0ABQ6JXD5_9MICO</name>
<dbReference type="InterPro" id="IPR036390">
    <property type="entry name" value="WH_DNA-bd_sf"/>
</dbReference>
<dbReference type="Gene3D" id="1.10.10.10">
    <property type="entry name" value="Winged helix-like DNA-binding domain superfamily/Winged helix DNA-binding domain"/>
    <property type="match status" value="1"/>
</dbReference>
<dbReference type="PANTHER" id="PTHR30136">
    <property type="entry name" value="HELIX-TURN-HELIX TRANSCRIPTIONAL REGULATOR, ICLR FAMILY"/>
    <property type="match status" value="1"/>
</dbReference>
<keyword evidence="1" id="KW-0805">Transcription regulation</keyword>
<dbReference type="SUPFAM" id="SSF46785">
    <property type="entry name" value="Winged helix' DNA-binding domain"/>
    <property type="match status" value="1"/>
</dbReference>
<evidence type="ECO:0000259" key="4">
    <source>
        <dbReference type="PROSITE" id="PS51077"/>
    </source>
</evidence>
<protein>
    <submittedName>
        <fullName evidence="6">IclR family transcriptional regulator</fullName>
    </submittedName>
</protein>
<dbReference type="InterPro" id="IPR014757">
    <property type="entry name" value="Tscrpt_reg_IclR_C"/>
</dbReference>
<dbReference type="Pfam" id="PF01614">
    <property type="entry name" value="IclR_C"/>
    <property type="match status" value="1"/>
</dbReference>
<evidence type="ECO:0000259" key="5">
    <source>
        <dbReference type="PROSITE" id="PS51078"/>
    </source>
</evidence>
<dbReference type="InterPro" id="IPR011991">
    <property type="entry name" value="ArsR-like_HTH"/>
</dbReference>
<dbReference type="PROSITE" id="PS51077">
    <property type="entry name" value="HTH_ICLR"/>
    <property type="match status" value="1"/>
</dbReference>
<keyword evidence="2" id="KW-0238">DNA-binding</keyword>
<dbReference type="SMART" id="SM00346">
    <property type="entry name" value="HTH_ICLR"/>
    <property type="match status" value="1"/>
</dbReference>
<evidence type="ECO:0000313" key="6">
    <source>
        <dbReference type="EMBL" id="GMA91899.1"/>
    </source>
</evidence>
<feature type="domain" description="IclR-ED" evidence="5">
    <location>
        <begin position="70"/>
        <end position="251"/>
    </location>
</feature>
<reference evidence="7" key="1">
    <citation type="journal article" date="2019" name="Int. J. Syst. Evol. Microbiol.">
        <title>The Global Catalogue of Microorganisms (GCM) 10K type strain sequencing project: providing services to taxonomists for standard genome sequencing and annotation.</title>
        <authorList>
            <consortium name="The Broad Institute Genomics Platform"/>
            <consortium name="The Broad Institute Genome Sequencing Center for Infectious Disease"/>
            <person name="Wu L."/>
            <person name="Ma J."/>
        </authorList>
    </citation>
    <scope>NUCLEOTIDE SEQUENCE [LARGE SCALE GENOMIC DNA]</scope>
    <source>
        <strain evidence="7">NBRC 108755</strain>
    </source>
</reference>
<sequence>MASDKSTNQSVEKAVAVLESFADGQPRRVGDVAQAAGITQSTASRLLATLETAGLVERDPITTLYFLGSELLTLAGVAINQNPVHRVGRQIAQNLASELGLGVNIAMLRGTELVYLCHFEGRNSPKSHTLMGQRVPIHATSIGKSTLPGFSAAARRALLPLTAFTEATITDPLALEREAALAARRGYATEVEEFVLGRASVAAPILDQLGRIVAAISISGPRTTIDLETREAELARIVIETADRISSGLGYHGPAS</sequence>
<proteinExistence type="predicted"/>
<evidence type="ECO:0000313" key="7">
    <source>
        <dbReference type="Proteomes" id="UP001157069"/>
    </source>
</evidence>
<dbReference type="Gene3D" id="3.30.450.40">
    <property type="match status" value="1"/>
</dbReference>
<accession>A0ABQ6JXD5</accession>
<dbReference type="InterPro" id="IPR050707">
    <property type="entry name" value="HTH_MetabolicPath_Reg"/>
</dbReference>
<organism evidence="6 7">
    <name type="scientific">Homoserinibacter gongjuensis</name>
    <dbReference type="NCBI Taxonomy" id="1162968"/>
    <lineage>
        <taxon>Bacteria</taxon>
        <taxon>Bacillati</taxon>
        <taxon>Actinomycetota</taxon>
        <taxon>Actinomycetes</taxon>
        <taxon>Micrococcales</taxon>
        <taxon>Microbacteriaceae</taxon>
        <taxon>Homoserinibacter</taxon>
    </lineage>
</organism>
<dbReference type="InterPro" id="IPR029016">
    <property type="entry name" value="GAF-like_dom_sf"/>
</dbReference>
<evidence type="ECO:0000256" key="2">
    <source>
        <dbReference type="ARBA" id="ARBA00023125"/>
    </source>
</evidence>
<dbReference type="Pfam" id="PF09339">
    <property type="entry name" value="HTH_IclR"/>
    <property type="match status" value="1"/>
</dbReference>
<dbReference type="CDD" id="cd00090">
    <property type="entry name" value="HTH_ARSR"/>
    <property type="match status" value="1"/>
</dbReference>
<gene>
    <name evidence="6" type="ORF">GCM10025869_24280</name>
</gene>
<dbReference type="InterPro" id="IPR005471">
    <property type="entry name" value="Tscrpt_reg_IclR_N"/>
</dbReference>
<dbReference type="PANTHER" id="PTHR30136:SF24">
    <property type="entry name" value="HTH-TYPE TRANSCRIPTIONAL REPRESSOR ALLR"/>
    <property type="match status" value="1"/>
</dbReference>
<evidence type="ECO:0000256" key="3">
    <source>
        <dbReference type="ARBA" id="ARBA00023163"/>
    </source>
</evidence>
<keyword evidence="7" id="KW-1185">Reference proteome</keyword>
<feature type="domain" description="HTH iclR-type" evidence="4">
    <location>
        <begin position="8"/>
        <end position="69"/>
    </location>
</feature>
<keyword evidence="3" id="KW-0804">Transcription</keyword>
<dbReference type="EMBL" id="BSVA01000001">
    <property type="protein sequence ID" value="GMA91899.1"/>
    <property type="molecule type" value="Genomic_DNA"/>
</dbReference>
<dbReference type="RefSeq" id="WP_284300448.1">
    <property type="nucleotide sequence ID" value="NZ_BSVA01000001.1"/>
</dbReference>